<evidence type="ECO:0000256" key="2">
    <source>
        <dbReference type="ARBA" id="ARBA00022485"/>
    </source>
</evidence>
<dbReference type="OrthoDB" id="9778883at2"/>
<keyword evidence="8" id="KW-0456">Lyase</keyword>
<gene>
    <name evidence="8" type="ORF">SAMN05660835_01767</name>
</gene>
<evidence type="ECO:0000256" key="4">
    <source>
        <dbReference type="ARBA" id="ARBA00022723"/>
    </source>
</evidence>
<evidence type="ECO:0000313" key="9">
    <source>
        <dbReference type="Proteomes" id="UP000199411"/>
    </source>
</evidence>
<dbReference type="Gene3D" id="1.20.58.2180">
    <property type="match status" value="1"/>
</dbReference>
<dbReference type="InterPro" id="IPR058240">
    <property type="entry name" value="rSAM_sf"/>
</dbReference>
<dbReference type="InterPro" id="IPR013785">
    <property type="entry name" value="Aldolase_TIM"/>
</dbReference>
<comment type="cofactor">
    <cofactor evidence="1">
        <name>[4Fe-4S] cluster</name>
        <dbReference type="ChEBI" id="CHEBI:49883"/>
    </cofactor>
</comment>
<sequence length="567" mass="65588">MKCHICEFRCNIENSKIGSCGMYQNINGQITERFKNSYLFVNPISIETQPMLHFFVNHKFLQIGSVGCNFKCEGCVSNIFVKYIDIYKNAFKKLSAQEVVQKALEENCKGISFGINEPTMHYFSLLELAKIAKENKLLFGISTNLYYTKESLFQLIKYLDFVNVGLKGYTKETYRKFCKAPDSKPVYRNIVYLFKNNVYFEVSIVYSKGIENELINVAKFLSKLSKQIPLQIMRFIPFDKASGELEPSIKESENLVEELKKHLDYVYLFNSPGTKYLDTNSDNFDIKRSFYGPMGAHIISIKGKPNCIIGDISKKDYEEDGFFGGYRITRALEMVIGILNALNVTDKKTIASVITEILKDKTFLNFFHETQDDINSNLENYFDIVELLAKLSNANPKKLIDFYKEILDDIKLKRKKIDKKLKSYYVMGTPIFALNTHRFENKLTSFVGLEVLKLEKEGKPGINISKETLISYNPDIVFISGFISCKTEDFIDYCQNHNININATKYKKVYKLPFGWDFGSVEWIFGLMYIANVAYPHIYNFNIESKYFLFNNKKYTPLNKSFYTGIG</sequence>
<proteinExistence type="predicted"/>
<dbReference type="Gene3D" id="3.40.50.1980">
    <property type="entry name" value="Nitrogenase molybdenum iron protein domain"/>
    <property type="match status" value="1"/>
</dbReference>
<name>A0A1G6RCM3_9BACT</name>
<dbReference type="SFLD" id="SFLDS00029">
    <property type="entry name" value="Radical_SAM"/>
    <property type="match status" value="1"/>
</dbReference>
<dbReference type="CDD" id="cd01335">
    <property type="entry name" value="Radical_SAM"/>
    <property type="match status" value="1"/>
</dbReference>
<keyword evidence="9" id="KW-1185">Reference proteome</keyword>
<reference evidence="9" key="1">
    <citation type="submission" date="2016-10" db="EMBL/GenBank/DDBJ databases">
        <authorList>
            <person name="Varghese N."/>
            <person name="Submissions S."/>
        </authorList>
    </citation>
    <scope>NUCLEOTIDE SEQUENCE [LARGE SCALE GENOMIC DNA]</scope>
    <source>
        <strain evidence="9">DSM 8415</strain>
    </source>
</reference>
<evidence type="ECO:0000259" key="7">
    <source>
        <dbReference type="PROSITE" id="PS51918"/>
    </source>
</evidence>
<evidence type="ECO:0000256" key="3">
    <source>
        <dbReference type="ARBA" id="ARBA00022691"/>
    </source>
</evidence>
<keyword evidence="5" id="KW-0408">Iron</keyword>
<evidence type="ECO:0000313" key="8">
    <source>
        <dbReference type="EMBL" id="SDD02054.1"/>
    </source>
</evidence>
<dbReference type="Gene3D" id="3.20.20.70">
    <property type="entry name" value="Aldolase class I"/>
    <property type="match status" value="1"/>
</dbReference>
<protein>
    <submittedName>
        <fullName evidence="8">Pyruvate-formate lyase-activating enzyme</fullName>
    </submittedName>
</protein>
<dbReference type="AlphaFoldDB" id="A0A1G6RCM3"/>
<dbReference type="GO" id="GO:0046872">
    <property type="term" value="F:metal ion binding"/>
    <property type="evidence" value="ECO:0007669"/>
    <property type="project" value="UniProtKB-KW"/>
</dbReference>
<dbReference type="GO" id="GO:0051539">
    <property type="term" value="F:4 iron, 4 sulfur cluster binding"/>
    <property type="evidence" value="ECO:0007669"/>
    <property type="project" value="UniProtKB-KW"/>
</dbReference>
<evidence type="ECO:0000256" key="5">
    <source>
        <dbReference type="ARBA" id="ARBA00023004"/>
    </source>
</evidence>
<dbReference type="InterPro" id="IPR007197">
    <property type="entry name" value="rSAM"/>
</dbReference>
<evidence type="ECO:0000256" key="6">
    <source>
        <dbReference type="ARBA" id="ARBA00023014"/>
    </source>
</evidence>
<evidence type="ECO:0000256" key="1">
    <source>
        <dbReference type="ARBA" id="ARBA00001966"/>
    </source>
</evidence>
<dbReference type="Pfam" id="PF04055">
    <property type="entry name" value="Radical_SAM"/>
    <property type="match status" value="1"/>
</dbReference>
<dbReference type="SUPFAM" id="SSF102114">
    <property type="entry name" value="Radical SAM enzymes"/>
    <property type="match status" value="1"/>
</dbReference>
<dbReference type="InterPro" id="IPR027596">
    <property type="entry name" value="AmmeMemoSam_rS"/>
</dbReference>
<keyword evidence="8" id="KW-0670">Pyruvate</keyword>
<dbReference type="GO" id="GO:0016829">
    <property type="term" value="F:lyase activity"/>
    <property type="evidence" value="ECO:0007669"/>
    <property type="project" value="UniProtKB-KW"/>
</dbReference>
<dbReference type="PROSITE" id="PS51918">
    <property type="entry name" value="RADICAL_SAM"/>
    <property type="match status" value="1"/>
</dbReference>
<keyword evidence="6" id="KW-0411">Iron-sulfur</keyword>
<dbReference type="RefSeq" id="WP_092129710.1">
    <property type="nucleotide sequence ID" value="NZ_FMYU01000016.1"/>
</dbReference>
<dbReference type="SUPFAM" id="SSF53807">
    <property type="entry name" value="Helical backbone' metal receptor"/>
    <property type="match status" value="1"/>
</dbReference>
<dbReference type="PANTHER" id="PTHR30352">
    <property type="entry name" value="PYRUVATE FORMATE-LYASE-ACTIVATING ENZYME"/>
    <property type="match status" value="1"/>
</dbReference>
<dbReference type="InterPro" id="IPR034457">
    <property type="entry name" value="Organic_radical-activating"/>
</dbReference>
<dbReference type="Proteomes" id="UP000199411">
    <property type="component" value="Unassembled WGS sequence"/>
</dbReference>
<dbReference type="SFLD" id="SFLDG01101">
    <property type="entry name" value="Uncharacterised_Radical_SAM_Su"/>
    <property type="match status" value="1"/>
</dbReference>
<keyword evidence="3" id="KW-0949">S-adenosyl-L-methionine</keyword>
<keyword evidence="4" id="KW-0479">Metal-binding</keyword>
<feature type="domain" description="Radical SAM core" evidence="7">
    <location>
        <begin position="53"/>
        <end position="278"/>
    </location>
</feature>
<keyword evidence="2" id="KW-0004">4Fe-4S</keyword>
<dbReference type="PANTHER" id="PTHR30352:SF5">
    <property type="entry name" value="PYRUVATE FORMATE-LYASE 1-ACTIVATING ENZYME"/>
    <property type="match status" value="1"/>
</dbReference>
<organism evidence="8 9">
    <name type="scientific">Desulfurella multipotens</name>
    <dbReference type="NCBI Taxonomy" id="79269"/>
    <lineage>
        <taxon>Bacteria</taxon>
        <taxon>Pseudomonadati</taxon>
        <taxon>Campylobacterota</taxon>
        <taxon>Desulfurellia</taxon>
        <taxon>Desulfurellales</taxon>
        <taxon>Desulfurellaceae</taxon>
        <taxon>Desulfurella</taxon>
    </lineage>
</organism>
<accession>A0A1G6RCM3</accession>
<dbReference type="EMBL" id="FMYU01000016">
    <property type="protein sequence ID" value="SDD02054.1"/>
    <property type="molecule type" value="Genomic_DNA"/>
</dbReference>